<gene>
    <name evidence="1" type="ORF">B0H15DRAFT_846299</name>
</gene>
<dbReference type="Proteomes" id="UP001222325">
    <property type="component" value="Unassembled WGS sequence"/>
</dbReference>
<sequence>MLDNVPRGSELHTTVFMALVWELAPSEWAIPIVAMDAFKVTEATDFLLNKTSGKYSHHFILVEIGTTPPLFARIDFQGWREVQCHSVSQSIRLSAERASLTPGSASFARMSNSGPGGLTLVAFAALLKIMHDRTPRYELLSRNCIWLTECILYATGRRYSKHWRAGHVAPYALEQYVDGAIDAQTETAQIYTENKAGRVFVYGALQMARRVLWLFTLLAGKHRIRLPDEEIEEIVEEWRQYL</sequence>
<accession>A0AAD6U0T6</accession>
<organism evidence="1 2">
    <name type="scientific">Mycena belliarum</name>
    <dbReference type="NCBI Taxonomy" id="1033014"/>
    <lineage>
        <taxon>Eukaryota</taxon>
        <taxon>Fungi</taxon>
        <taxon>Dikarya</taxon>
        <taxon>Basidiomycota</taxon>
        <taxon>Agaricomycotina</taxon>
        <taxon>Agaricomycetes</taxon>
        <taxon>Agaricomycetidae</taxon>
        <taxon>Agaricales</taxon>
        <taxon>Marasmiineae</taxon>
        <taxon>Mycenaceae</taxon>
        <taxon>Mycena</taxon>
    </lineage>
</organism>
<evidence type="ECO:0000313" key="1">
    <source>
        <dbReference type="EMBL" id="KAJ7085765.1"/>
    </source>
</evidence>
<protein>
    <submittedName>
        <fullName evidence="1">Uncharacterized protein</fullName>
    </submittedName>
</protein>
<comment type="caution">
    <text evidence="1">The sequence shown here is derived from an EMBL/GenBank/DDBJ whole genome shotgun (WGS) entry which is preliminary data.</text>
</comment>
<evidence type="ECO:0000313" key="2">
    <source>
        <dbReference type="Proteomes" id="UP001222325"/>
    </source>
</evidence>
<keyword evidence="2" id="KW-1185">Reference proteome</keyword>
<reference evidence="1" key="1">
    <citation type="submission" date="2023-03" db="EMBL/GenBank/DDBJ databases">
        <title>Massive genome expansion in bonnet fungi (Mycena s.s.) driven by repeated elements and novel gene families across ecological guilds.</title>
        <authorList>
            <consortium name="Lawrence Berkeley National Laboratory"/>
            <person name="Harder C.B."/>
            <person name="Miyauchi S."/>
            <person name="Viragh M."/>
            <person name="Kuo A."/>
            <person name="Thoen E."/>
            <person name="Andreopoulos B."/>
            <person name="Lu D."/>
            <person name="Skrede I."/>
            <person name="Drula E."/>
            <person name="Henrissat B."/>
            <person name="Morin E."/>
            <person name="Kohler A."/>
            <person name="Barry K."/>
            <person name="LaButti K."/>
            <person name="Morin E."/>
            <person name="Salamov A."/>
            <person name="Lipzen A."/>
            <person name="Mereny Z."/>
            <person name="Hegedus B."/>
            <person name="Baldrian P."/>
            <person name="Stursova M."/>
            <person name="Weitz H."/>
            <person name="Taylor A."/>
            <person name="Grigoriev I.V."/>
            <person name="Nagy L.G."/>
            <person name="Martin F."/>
            <person name="Kauserud H."/>
        </authorList>
    </citation>
    <scope>NUCLEOTIDE SEQUENCE</scope>
    <source>
        <strain evidence="1">CBHHK173m</strain>
    </source>
</reference>
<name>A0AAD6U0T6_9AGAR</name>
<dbReference type="EMBL" id="JARJCN010000033">
    <property type="protein sequence ID" value="KAJ7085765.1"/>
    <property type="molecule type" value="Genomic_DNA"/>
</dbReference>
<dbReference type="AlphaFoldDB" id="A0AAD6U0T6"/>
<proteinExistence type="predicted"/>